<dbReference type="Proteomes" id="UP000014760">
    <property type="component" value="Unassembled WGS sequence"/>
</dbReference>
<name>R7URE8_CAPTE</name>
<dbReference type="GO" id="GO:0006508">
    <property type="term" value="P:proteolysis"/>
    <property type="evidence" value="ECO:0007669"/>
    <property type="project" value="UniProtKB-KW"/>
</dbReference>
<evidence type="ECO:0000259" key="9">
    <source>
        <dbReference type="PROSITE" id="PS50235"/>
    </source>
</evidence>
<dbReference type="Pfam" id="PF00443">
    <property type="entry name" value="UCH"/>
    <property type="match status" value="1"/>
</dbReference>
<feature type="domain" description="USP" evidence="9">
    <location>
        <begin position="126"/>
        <end position="426"/>
    </location>
</feature>
<dbReference type="GO" id="GO:0004843">
    <property type="term" value="F:cysteine-type deubiquitinase activity"/>
    <property type="evidence" value="ECO:0007669"/>
    <property type="project" value="UniProtKB-UniRule"/>
</dbReference>
<dbReference type="PROSITE" id="PS00972">
    <property type="entry name" value="USP_1"/>
    <property type="match status" value="1"/>
</dbReference>
<dbReference type="FunFam" id="3.90.70.10:FF:000119">
    <property type="entry name" value="Ubiquitin specific peptidase 36"/>
    <property type="match status" value="1"/>
</dbReference>
<dbReference type="PANTHER" id="PTHR24006">
    <property type="entry name" value="UBIQUITIN CARBOXYL-TERMINAL HYDROLASE"/>
    <property type="match status" value="1"/>
</dbReference>
<dbReference type="GO" id="GO:0005634">
    <property type="term" value="C:nucleus"/>
    <property type="evidence" value="ECO:0007669"/>
    <property type="project" value="TreeGrafter"/>
</dbReference>
<gene>
    <name evidence="10" type="ORF">CAPTEDRAFT_136598</name>
</gene>
<evidence type="ECO:0000256" key="3">
    <source>
        <dbReference type="ARBA" id="ARBA00022670"/>
    </source>
</evidence>
<comment type="catalytic activity">
    <reaction evidence="1 7">
        <text>Thiol-dependent hydrolysis of ester, thioester, amide, peptide and isopeptide bonds formed by the C-terminal Gly of ubiquitin (a 76-residue protein attached to proteins as an intracellular targeting signal).</text>
        <dbReference type="EC" id="3.4.19.12"/>
    </reaction>
</comment>
<accession>R7URE8</accession>
<dbReference type="InterPro" id="IPR050164">
    <property type="entry name" value="Peptidase_C19"/>
</dbReference>
<dbReference type="STRING" id="283909.R7URE8"/>
<proteinExistence type="inferred from homology"/>
<dbReference type="PANTHER" id="PTHR24006:SF758">
    <property type="entry name" value="UBIQUITIN CARBOXYL-TERMINAL HYDROLASE 36"/>
    <property type="match status" value="1"/>
</dbReference>
<reference evidence="11" key="3">
    <citation type="submission" date="2015-06" db="UniProtKB">
        <authorList>
            <consortium name="EnsemblMetazoa"/>
        </authorList>
    </citation>
    <scope>IDENTIFICATION</scope>
</reference>
<sequence length="442" mass="49859">MPARSTDSLLQIEESLHSSLKKGHHSASLSDRLISANKRILLQHIEFRPAAATSSAQLEKLKSKYASINPSTSLTDHVKPSKGMSPFNPPSASDLAHDDDLPDPKVVLYPPEKVKLQWPAVRRIGAGLTNLGNTCFLNSVLQCLTYTPPLVNYLSSSEHAHTCKQVGFCMVCELQRHFRRCYENGGQAIKPHAILQKIKLIAKHMHWGRQEDAHEFLRYVIDAMQKSCLNGNTKLDRISKETTVINQIFGGFLRSQVVCLKCKAKSNTYDPFLDISVDVKNVPNIQKAFEKFVQPEQLDLDNAYNCTKCKQKVAAQKRFTIHKPSNVLTIQLKRYGVMGGKVTRHISFPEKLNIRPYMSVSQGAAITYQLYAVLVHMGHSTNSGHYYCYVRSSNQAWYCMNDSMVQQTSQGRVLNSEAYMLFYIRCDAAANHEQPKVCPFHV</sequence>
<feature type="region of interest" description="Disordered" evidence="8">
    <location>
        <begin position="72"/>
        <end position="94"/>
    </location>
</feature>
<dbReference type="EC" id="3.4.19.12" evidence="7"/>
<dbReference type="CDD" id="cd02661">
    <property type="entry name" value="Peptidase_C19E"/>
    <property type="match status" value="1"/>
</dbReference>
<dbReference type="EMBL" id="KB298831">
    <property type="protein sequence ID" value="ELU08703.1"/>
    <property type="molecule type" value="Genomic_DNA"/>
</dbReference>
<dbReference type="PROSITE" id="PS00973">
    <property type="entry name" value="USP_2"/>
    <property type="match status" value="1"/>
</dbReference>
<comment type="similarity">
    <text evidence="2 7">Belongs to the peptidase C19 family.</text>
</comment>
<dbReference type="GO" id="GO:0042981">
    <property type="term" value="P:regulation of apoptotic process"/>
    <property type="evidence" value="ECO:0007669"/>
    <property type="project" value="TreeGrafter"/>
</dbReference>
<evidence type="ECO:0000256" key="6">
    <source>
        <dbReference type="ARBA" id="ARBA00022807"/>
    </source>
</evidence>
<dbReference type="PROSITE" id="PS50235">
    <property type="entry name" value="USP_3"/>
    <property type="match status" value="1"/>
</dbReference>
<dbReference type="EnsemblMetazoa" id="CapteT136598">
    <property type="protein sequence ID" value="CapteP136598"/>
    <property type="gene ID" value="CapteG136598"/>
</dbReference>
<evidence type="ECO:0000256" key="7">
    <source>
        <dbReference type="RuleBase" id="RU366025"/>
    </source>
</evidence>
<keyword evidence="6 7" id="KW-0788">Thiol protease</keyword>
<keyword evidence="12" id="KW-1185">Reference proteome</keyword>
<dbReference type="GO" id="GO:0005829">
    <property type="term" value="C:cytosol"/>
    <property type="evidence" value="ECO:0007669"/>
    <property type="project" value="TreeGrafter"/>
</dbReference>
<keyword evidence="4 7" id="KW-0833">Ubl conjugation pathway</keyword>
<evidence type="ECO:0000313" key="12">
    <source>
        <dbReference type="Proteomes" id="UP000014760"/>
    </source>
</evidence>
<dbReference type="AlphaFoldDB" id="R7URE8"/>
<evidence type="ECO:0000256" key="4">
    <source>
        <dbReference type="ARBA" id="ARBA00022786"/>
    </source>
</evidence>
<dbReference type="InterPro" id="IPR028889">
    <property type="entry name" value="USP"/>
</dbReference>
<evidence type="ECO:0000256" key="2">
    <source>
        <dbReference type="ARBA" id="ARBA00009085"/>
    </source>
</evidence>
<dbReference type="OMA" id="MCKASQV"/>
<reference evidence="12" key="1">
    <citation type="submission" date="2012-12" db="EMBL/GenBank/DDBJ databases">
        <authorList>
            <person name="Hellsten U."/>
            <person name="Grimwood J."/>
            <person name="Chapman J.A."/>
            <person name="Shapiro H."/>
            <person name="Aerts A."/>
            <person name="Otillar R.P."/>
            <person name="Terry A.Y."/>
            <person name="Boore J.L."/>
            <person name="Simakov O."/>
            <person name="Marletaz F."/>
            <person name="Cho S.-J."/>
            <person name="Edsinger-Gonzales E."/>
            <person name="Havlak P."/>
            <person name="Kuo D.-H."/>
            <person name="Larsson T."/>
            <person name="Lv J."/>
            <person name="Arendt D."/>
            <person name="Savage R."/>
            <person name="Osoegawa K."/>
            <person name="de Jong P."/>
            <person name="Lindberg D.R."/>
            <person name="Seaver E.C."/>
            <person name="Weisblat D.A."/>
            <person name="Putnam N.H."/>
            <person name="Grigoriev I.V."/>
            <person name="Rokhsar D.S."/>
        </authorList>
    </citation>
    <scope>NUCLEOTIDE SEQUENCE</scope>
    <source>
        <strain evidence="12">I ESC-2004</strain>
    </source>
</reference>
<evidence type="ECO:0000313" key="11">
    <source>
        <dbReference type="EnsemblMetazoa" id="CapteP136598"/>
    </source>
</evidence>
<dbReference type="InterPro" id="IPR001394">
    <property type="entry name" value="Peptidase_C19_UCH"/>
</dbReference>
<dbReference type="SUPFAM" id="SSF54001">
    <property type="entry name" value="Cysteine proteinases"/>
    <property type="match status" value="1"/>
</dbReference>
<dbReference type="EMBL" id="AMQN01006635">
    <property type="status" value="NOT_ANNOTATED_CDS"/>
    <property type="molecule type" value="Genomic_DNA"/>
</dbReference>
<protein>
    <recommendedName>
        <fullName evidence="7">Ubiquitin carboxyl-terminal hydrolase</fullName>
        <ecNumber evidence="7">3.4.19.12</ecNumber>
    </recommendedName>
</protein>
<reference evidence="10 12" key="2">
    <citation type="journal article" date="2013" name="Nature">
        <title>Insights into bilaterian evolution from three spiralian genomes.</title>
        <authorList>
            <person name="Simakov O."/>
            <person name="Marletaz F."/>
            <person name="Cho S.J."/>
            <person name="Edsinger-Gonzales E."/>
            <person name="Havlak P."/>
            <person name="Hellsten U."/>
            <person name="Kuo D.H."/>
            <person name="Larsson T."/>
            <person name="Lv J."/>
            <person name="Arendt D."/>
            <person name="Savage R."/>
            <person name="Osoegawa K."/>
            <person name="de Jong P."/>
            <person name="Grimwood J."/>
            <person name="Chapman J.A."/>
            <person name="Shapiro H."/>
            <person name="Aerts A."/>
            <person name="Otillar R.P."/>
            <person name="Terry A.Y."/>
            <person name="Boore J.L."/>
            <person name="Grigoriev I.V."/>
            <person name="Lindberg D.R."/>
            <person name="Seaver E.C."/>
            <person name="Weisblat D.A."/>
            <person name="Putnam N.H."/>
            <person name="Rokhsar D.S."/>
        </authorList>
    </citation>
    <scope>NUCLEOTIDE SEQUENCE</scope>
    <source>
        <strain evidence="10 12">I ESC-2004</strain>
    </source>
</reference>
<evidence type="ECO:0000313" key="10">
    <source>
        <dbReference type="EMBL" id="ELU08703.1"/>
    </source>
</evidence>
<dbReference type="HOGENOM" id="CLU_008279_10_5_1"/>
<dbReference type="InterPro" id="IPR038765">
    <property type="entry name" value="Papain-like_cys_pep_sf"/>
</dbReference>
<evidence type="ECO:0000256" key="8">
    <source>
        <dbReference type="SAM" id="MobiDB-lite"/>
    </source>
</evidence>
<evidence type="ECO:0000256" key="5">
    <source>
        <dbReference type="ARBA" id="ARBA00022801"/>
    </source>
</evidence>
<dbReference type="InterPro" id="IPR018200">
    <property type="entry name" value="USP_CS"/>
</dbReference>
<keyword evidence="3 7" id="KW-0645">Protease</keyword>
<organism evidence="10">
    <name type="scientific">Capitella teleta</name>
    <name type="common">Polychaete worm</name>
    <dbReference type="NCBI Taxonomy" id="283909"/>
    <lineage>
        <taxon>Eukaryota</taxon>
        <taxon>Metazoa</taxon>
        <taxon>Spiralia</taxon>
        <taxon>Lophotrochozoa</taxon>
        <taxon>Annelida</taxon>
        <taxon>Polychaeta</taxon>
        <taxon>Sedentaria</taxon>
        <taxon>Scolecida</taxon>
        <taxon>Capitellidae</taxon>
        <taxon>Capitella</taxon>
    </lineage>
</organism>
<dbReference type="GO" id="GO:0016579">
    <property type="term" value="P:protein deubiquitination"/>
    <property type="evidence" value="ECO:0007669"/>
    <property type="project" value="InterPro"/>
</dbReference>
<dbReference type="OrthoDB" id="420187at2759"/>
<dbReference type="Gene3D" id="3.90.70.10">
    <property type="entry name" value="Cysteine proteinases"/>
    <property type="match status" value="1"/>
</dbReference>
<evidence type="ECO:0000256" key="1">
    <source>
        <dbReference type="ARBA" id="ARBA00000707"/>
    </source>
</evidence>
<keyword evidence="5 7" id="KW-0378">Hydrolase</keyword>